<dbReference type="Proteomes" id="UP000282759">
    <property type="component" value="Unassembled WGS sequence"/>
</dbReference>
<name>A0A437MXK3_9SPHI</name>
<reference evidence="1 2" key="1">
    <citation type="submission" date="2019-01" db="EMBL/GenBank/DDBJ databases">
        <authorList>
            <person name="Chen W.-M."/>
        </authorList>
    </citation>
    <scope>NUCLEOTIDE SEQUENCE [LARGE SCALE GENOMIC DNA]</scope>
    <source>
        <strain evidence="1 2">YBJ-36</strain>
    </source>
</reference>
<evidence type="ECO:0000313" key="1">
    <source>
        <dbReference type="EMBL" id="RVU02387.1"/>
    </source>
</evidence>
<sequence length="221" mass="25126">MEKGLKDYIRLTLIIVVVFSWLACNQEPTQSAQVLPKADNTIKASLRQAQPKVEQDTIPTYTTAIYKTHIPEAVYGLLEKKLPGWRLPSPDSWEKYWFHAYKKDSALVDYVNGDFNGDSKSDYALLLENEQHAFTVWVLQSDGNDYKAIKLLELNEATLPLDIGLELIDKGKLNYLSMDEGADDIKTIDLEHHAIQVSNFEASAETYYWKDGKYQSVTTGD</sequence>
<dbReference type="AlphaFoldDB" id="A0A437MXK3"/>
<accession>A0A437MXK3</accession>
<dbReference type="OrthoDB" id="851070at2"/>
<organism evidence="1 2">
    <name type="scientific">Mucilaginibacter limnophilus</name>
    <dbReference type="NCBI Taxonomy" id="1932778"/>
    <lineage>
        <taxon>Bacteria</taxon>
        <taxon>Pseudomonadati</taxon>
        <taxon>Bacteroidota</taxon>
        <taxon>Sphingobacteriia</taxon>
        <taxon>Sphingobacteriales</taxon>
        <taxon>Sphingobacteriaceae</taxon>
        <taxon>Mucilaginibacter</taxon>
    </lineage>
</organism>
<gene>
    <name evidence="1" type="ORF">EOD41_00145</name>
</gene>
<dbReference type="EMBL" id="SACK01000001">
    <property type="protein sequence ID" value="RVU02387.1"/>
    <property type="molecule type" value="Genomic_DNA"/>
</dbReference>
<protein>
    <recommendedName>
        <fullName evidence="3">VCBS repeat-containing protein</fullName>
    </recommendedName>
</protein>
<dbReference type="PROSITE" id="PS51257">
    <property type="entry name" value="PROKAR_LIPOPROTEIN"/>
    <property type="match status" value="1"/>
</dbReference>
<evidence type="ECO:0000313" key="2">
    <source>
        <dbReference type="Proteomes" id="UP000282759"/>
    </source>
</evidence>
<proteinExistence type="predicted"/>
<keyword evidence="2" id="KW-1185">Reference proteome</keyword>
<dbReference type="RefSeq" id="WP_127702763.1">
    <property type="nucleotide sequence ID" value="NZ_SACK01000001.1"/>
</dbReference>
<evidence type="ECO:0008006" key="3">
    <source>
        <dbReference type="Google" id="ProtNLM"/>
    </source>
</evidence>
<comment type="caution">
    <text evidence="1">The sequence shown here is derived from an EMBL/GenBank/DDBJ whole genome shotgun (WGS) entry which is preliminary data.</text>
</comment>